<reference evidence="1 2" key="1">
    <citation type="journal article" date="2019" name="Emerg. Microbes Infect.">
        <title>Comprehensive subspecies identification of 175 nontuberculous mycobacteria species based on 7547 genomic profiles.</title>
        <authorList>
            <person name="Matsumoto Y."/>
            <person name="Kinjo T."/>
            <person name="Motooka D."/>
            <person name="Nabeya D."/>
            <person name="Jung N."/>
            <person name="Uechi K."/>
            <person name="Horii T."/>
            <person name="Iida T."/>
            <person name="Fujita J."/>
            <person name="Nakamura S."/>
        </authorList>
    </citation>
    <scope>NUCLEOTIDE SEQUENCE [LARGE SCALE GENOMIC DNA]</scope>
    <source>
        <strain evidence="1 2">JCM 6367</strain>
    </source>
</reference>
<sequence length="65" mass="7074">MSERAARGDDRPVMRVTLDYGSASANSDFTLAIRKVKSIETKSSEHCARGSRNVHAPNFAGSHPE</sequence>
<gene>
    <name evidence="1" type="ORF">MPRF_09020</name>
</gene>
<organism evidence="1 2">
    <name type="scientific">Mycolicibacterium parafortuitum</name>
    <name type="common">Mycobacterium parafortuitum</name>
    <dbReference type="NCBI Taxonomy" id="39692"/>
    <lineage>
        <taxon>Bacteria</taxon>
        <taxon>Bacillati</taxon>
        <taxon>Actinomycetota</taxon>
        <taxon>Actinomycetes</taxon>
        <taxon>Mycobacteriales</taxon>
        <taxon>Mycobacteriaceae</taxon>
        <taxon>Mycolicibacterium</taxon>
    </lineage>
</organism>
<accession>A0A7I7TZA7</accession>
<dbReference type="AlphaFoldDB" id="A0A7I7TZA7"/>
<dbReference type="EMBL" id="AP022598">
    <property type="protein sequence ID" value="BBY74003.1"/>
    <property type="molecule type" value="Genomic_DNA"/>
</dbReference>
<evidence type="ECO:0000313" key="1">
    <source>
        <dbReference type="EMBL" id="BBY74003.1"/>
    </source>
</evidence>
<name>A0A7I7TZA7_MYCPF</name>
<proteinExistence type="predicted"/>
<protein>
    <submittedName>
        <fullName evidence="1">Uncharacterized protein</fullName>
    </submittedName>
</protein>
<dbReference type="Proteomes" id="UP000466554">
    <property type="component" value="Chromosome"/>
</dbReference>
<evidence type="ECO:0000313" key="2">
    <source>
        <dbReference type="Proteomes" id="UP000466554"/>
    </source>
</evidence>